<dbReference type="KEGG" id="tdn:Suden_0371"/>
<dbReference type="eggNOG" id="COG2863">
    <property type="taxonomic scope" value="Bacteria"/>
</dbReference>
<dbReference type="EMBL" id="CP000153">
    <property type="protein sequence ID" value="ABB43652.1"/>
    <property type="molecule type" value="Genomic_DNA"/>
</dbReference>
<organism evidence="2 3">
    <name type="scientific">Sulfurimonas denitrificans (strain ATCC 33889 / DSM 1251)</name>
    <name type="common">Thiomicrospira denitrificans (strain ATCC 33889 / DSM 1251)</name>
    <dbReference type="NCBI Taxonomy" id="326298"/>
    <lineage>
        <taxon>Bacteria</taxon>
        <taxon>Pseudomonadati</taxon>
        <taxon>Campylobacterota</taxon>
        <taxon>Epsilonproteobacteria</taxon>
        <taxon>Campylobacterales</taxon>
        <taxon>Sulfurimonadaceae</taxon>
        <taxon>Sulfurimonas</taxon>
    </lineage>
</organism>
<dbReference type="InterPro" id="IPR029276">
    <property type="entry name" value="PgbA_N"/>
</dbReference>
<dbReference type="RefSeq" id="WP_011372006.1">
    <property type="nucleotide sequence ID" value="NC_007575.1"/>
</dbReference>
<dbReference type="STRING" id="326298.Suden_0371"/>
<keyword evidence="3" id="KW-1185">Reference proteome</keyword>
<feature type="domain" description="Plasminogen-binding protein PgbA N-terminal" evidence="1">
    <location>
        <begin position="19"/>
        <end position="236"/>
    </location>
</feature>
<dbReference type="Proteomes" id="UP000002714">
    <property type="component" value="Chromosome"/>
</dbReference>
<evidence type="ECO:0000313" key="2">
    <source>
        <dbReference type="EMBL" id="ABB43652.1"/>
    </source>
</evidence>
<evidence type="ECO:0000259" key="1">
    <source>
        <dbReference type="Pfam" id="PF15436"/>
    </source>
</evidence>
<dbReference type="HOGENOM" id="CLU_076567_0_0_7"/>
<dbReference type="AlphaFoldDB" id="Q30TM9"/>
<accession>Q30TM9</accession>
<gene>
    <name evidence="2" type="ordered locus">Suden_0371</name>
</gene>
<dbReference type="OrthoDB" id="5372482at2"/>
<name>Q30TM9_SULDN</name>
<protein>
    <recommendedName>
        <fullName evidence="1">Plasminogen-binding protein PgbA N-terminal domain-containing protein</fullName>
    </recommendedName>
</protein>
<dbReference type="Pfam" id="PF15436">
    <property type="entry name" value="PGBA_N"/>
    <property type="match status" value="1"/>
</dbReference>
<reference evidence="2 3" key="1">
    <citation type="journal article" date="2008" name="Appl. Environ. Microbiol.">
        <title>Genome of the epsilonproteobacterial chemolithoautotroph Sulfurimonas denitrificans.</title>
        <authorList>
            <person name="Sievert S.M."/>
            <person name="Scott K.M."/>
            <person name="Klotz M.G."/>
            <person name="Chain P.S.G."/>
            <person name="Hauser L.J."/>
            <person name="Hemp J."/>
            <person name="Huegler M."/>
            <person name="Land M."/>
            <person name="Lapidus A."/>
            <person name="Larimer F.W."/>
            <person name="Lucas S."/>
            <person name="Malfatti S.A."/>
            <person name="Meyer F."/>
            <person name="Paulsen I.T."/>
            <person name="Ren Q."/>
            <person name="Simon J."/>
            <person name="Bailey K."/>
            <person name="Diaz E."/>
            <person name="Fitzpatrick K.A."/>
            <person name="Glover B."/>
            <person name="Gwatney N."/>
            <person name="Korajkic A."/>
            <person name="Long A."/>
            <person name="Mobberley J.M."/>
            <person name="Pantry S.N."/>
            <person name="Pazder G."/>
            <person name="Peterson S."/>
            <person name="Quintanilla J.D."/>
            <person name="Sprinkle R."/>
            <person name="Stephens J."/>
            <person name="Thomas P."/>
            <person name="Vaughn R."/>
            <person name="Weber M.J."/>
            <person name="Wooten L.L."/>
        </authorList>
    </citation>
    <scope>NUCLEOTIDE SEQUENCE [LARGE SCALE GENOMIC DNA]</scope>
    <source>
        <strain evidence="3">ATCC 33889 / DSM 1251</strain>
    </source>
</reference>
<evidence type="ECO:0000313" key="3">
    <source>
        <dbReference type="Proteomes" id="UP000002714"/>
    </source>
</evidence>
<proteinExistence type="predicted"/>
<sequence>MKHIFLVFIAVLQLFGGVVKSQIVGVNKEFSEASIKVEKIDVGVSGFVVHEISKGKKTILANAIVKSFDPSSKIAKIEVSEFTSLSSSALPNGKWSIKVGDEVVLAFGYTRGVLIAPSEEIYYRITKNSVLGWVHPDLFAVMLSYNGHPTPLRSDFLQMSNDNSVGLVFIFLQNRVYTLDAKSFKILTITDAALEQEEVKLPFYTRVEEINSPWWKWFDEGAKKLDEYEPHYYELIIEANRDNKELYEIVKKGGEKLKDLLEEFEIKG</sequence>